<reference evidence="1" key="1">
    <citation type="journal article" date="2015" name="Genome Biol. Evol.">
        <title>Organellar Genomes of White Spruce (Picea glauca): Assembly and Annotation.</title>
        <authorList>
            <person name="Jackman S.D."/>
            <person name="Warren R.L."/>
            <person name="Gibb E.A."/>
            <person name="Vandervalk B.P."/>
            <person name="Mohamadi H."/>
            <person name="Chu J."/>
            <person name="Raymond A."/>
            <person name="Pleasance S."/>
            <person name="Coope R."/>
            <person name="Wildung M.R."/>
            <person name="Ritland C.E."/>
            <person name="Bousquet J."/>
            <person name="Jones S.J."/>
            <person name="Bohlmann J."/>
            <person name="Birol I."/>
        </authorList>
    </citation>
    <scope>NUCLEOTIDE SEQUENCE [LARGE SCALE GENOMIC DNA]</scope>
    <source>
        <tissue evidence="1">Flushing bud</tissue>
    </source>
</reference>
<proteinExistence type="predicted"/>
<name>A0A101M1H8_PICGL</name>
<dbReference type="AlphaFoldDB" id="A0A101M1H8"/>
<geneLocation type="mitochondrion" evidence="1"/>
<sequence>MVLGTHMRRVELLYYDLANIRVIRSALPRLDYISTQVSNRSAQYRST</sequence>
<evidence type="ECO:0000313" key="1">
    <source>
        <dbReference type="EMBL" id="KUM49324.1"/>
    </source>
</evidence>
<organism evidence="1">
    <name type="scientific">Picea glauca</name>
    <name type="common">White spruce</name>
    <name type="synonym">Pinus glauca</name>
    <dbReference type="NCBI Taxonomy" id="3330"/>
    <lineage>
        <taxon>Eukaryota</taxon>
        <taxon>Viridiplantae</taxon>
        <taxon>Streptophyta</taxon>
        <taxon>Embryophyta</taxon>
        <taxon>Tracheophyta</taxon>
        <taxon>Spermatophyta</taxon>
        <taxon>Pinopsida</taxon>
        <taxon>Pinidae</taxon>
        <taxon>Conifers I</taxon>
        <taxon>Pinales</taxon>
        <taxon>Pinaceae</taxon>
        <taxon>Picea</taxon>
    </lineage>
</organism>
<dbReference type="EMBL" id="LKAM01000003">
    <property type="protein sequence ID" value="KUM49324.1"/>
    <property type="molecule type" value="Genomic_DNA"/>
</dbReference>
<accession>A0A101M1H8</accession>
<gene>
    <name evidence="1" type="ORF">ABT39_MTgene3873</name>
</gene>
<comment type="caution">
    <text evidence="1">The sequence shown here is derived from an EMBL/GenBank/DDBJ whole genome shotgun (WGS) entry which is preliminary data.</text>
</comment>
<protein>
    <submittedName>
        <fullName evidence="1">Uncharacterized protein</fullName>
    </submittedName>
</protein>
<keyword evidence="1" id="KW-0496">Mitochondrion</keyword>